<dbReference type="PANTHER" id="PTHR46361">
    <property type="entry name" value="ELECTRON CARRIER/ PROTEIN DISULFIDE OXIDOREDUCTASE"/>
    <property type="match status" value="1"/>
</dbReference>
<feature type="domain" description="DUF547" evidence="1">
    <location>
        <begin position="95"/>
        <end position="200"/>
    </location>
</feature>
<organism evidence="2">
    <name type="scientific">hydrothermal vent metagenome</name>
    <dbReference type="NCBI Taxonomy" id="652676"/>
    <lineage>
        <taxon>unclassified sequences</taxon>
        <taxon>metagenomes</taxon>
        <taxon>ecological metagenomes</taxon>
    </lineage>
</organism>
<reference evidence="2" key="1">
    <citation type="submission" date="2015-10" db="EMBL/GenBank/DDBJ databases">
        <authorList>
            <person name="Gilbert D.G."/>
        </authorList>
    </citation>
    <scope>NUCLEOTIDE SEQUENCE</scope>
</reference>
<evidence type="ECO:0000259" key="1">
    <source>
        <dbReference type="Pfam" id="PF04784"/>
    </source>
</evidence>
<protein>
    <submittedName>
        <fullName evidence="2">Uncharacterized protein DUF547</fullName>
    </submittedName>
</protein>
<proteinExistence type="predicted"/>
<dbReference type="PANTHER" id="PTHR46361:SF3">
    <property type="entry name" value="ELECTRON CARRIER_ PROTEIN DISULFIDE OXIDOREDUCTASE"/>
    <property type="match status" value="1"/>
</dbReference>
<name>A0A160U2U3_9ZZZZ</name>
<dbReference type="AlphaFoldDB" id="A0A160U2U3"/>
<gene>
    <name evidence="2" type="ORF">MGWOODY_Hyp737</name>
</gene>
<dbReference type="Pfam" id="PF04784">
    <property type="entry name" value="DUF547"/>
    <property type="match status" value="1"/>
</dbReference>
<evidence type="ECO:0000313" key="2">
    <source>
        <dbReference type="EMBL" id="CUS57134.1"/>
    </source>
</evidence>
<sequence>MRGHLSPHTSDPMLMPDLHFLVRPLVGLALASCLALPGVAQGNDAWTQLLETYVHESTDGVNRVDYAALSTSPADRATLDTYIASFEARDLTGTDDATFAAWANLYNAVTVRYIAEKYPLDSIRDGFLFGGPWKKVTVMAGGREVSLDAIEHDILRPRFGDSRVHYAINCASYGCPNLLTRAWTANTLDADLDAAARAYINHPRGVTVGNRGLTVSSIYKWFEVDFGGSKDGVIKHLLQYAEPALAENIRATPKIRGYTYDWSLNDTRTDPAK</sequence>
<dbReference type="EMBL" id="CZQD01000038">
    <property type="protein sequence ID" value="CUS57134.1"/>
    <property type="molecule type" value="Genomic_DNA"/>
</dbReference>
<dbReference type="InterPro" id="IPR006869">
    <property type="entry name" value="DUF547"/>
</dbReference>
<accession>A0A160U2U3</accession>